<dbReference type="GO" id="GO:0051011">
    <property type="term" value="F:microtubule minus-end binding"/>
    <property type="evidence" value="ECO:0007669"/>
    <property type="project" value="TreeGrafter"/>
</dbReference>
<evidence type="ECO:0000256" key="6">
    <source>
        <dbReference type="SAM" id="MobiDB-lite"/>
    </source>
</evidence>
<dbReference type="Gene3D" id="1.20.120.1900">
    <property type="entry name" value="Gamma-tubulin complex, C-terminal domain"/>
    <property type="match status" value="1"/>
</dbReference>
<keyword evidence="10" id="KW-1185">Reference proteome</keyword>
<keyword evidence="3" id="KW-0963">Cytoplasm</keyword>
<feature type="region of interest" description="Disordered" evidence="6">
    <location>
        <begin position="1589"/>
        <end position="1690"/>
    </location>
</feature>
<feature type="compositionally biased region" description="Basic and acidic residues" evidence="6">
    <location>
        <begin position="785"/>
        <end position="801"/>
    </location>
</feature>
<feature type="domain" description="Gamma tubulin complex component C-terminal" evidence="7">
    <location>
        <begin position="1244"/>
        <end position="1530"/>
    </location>
</feature>
<feature type="compositionally biased region" description="Acidic residues" evidence="6">
    <location>
        <begin position="1629"/>
        <end position="1647"/>
    </location>
</feature>
<dbReference type="PANTHER" id="PTHR19302:SF27">
    <property type="entry name" value="GAMMA-TUBULIN COMPLEX COMPONENT 4"/>
    <property type="match status" value="1"/>
</dbReference>
<evidence type="ECO:0000256" key="1">
    <source>
        <dbReference type="ARBA" id="ARBA00004267"/>
    </source>
</evidence>
<feature type="region of interest" description="Disordered" evidence="6">
    <location>
        <begin position="1108"/>
        <end position="1129"/>
    </location>
</feature>
<feature type="region of interest" description="Disordered" evidence="6">
    <location>
        <begin position="108"/>
        <end position="131"/>
    </location>
</feature>
<dbReference type="InterPro" id="IPR040457">
    <property type="entry name" value="GCP_C"/>
</dbReference>
<dbReference type="GO" id="GO:0051321">
    <property type="term" value="P:meiotic cell cycle"/>
    <property type="evidence" value="ECO:0007669"/>
    <property type="project" value="TreeGrafter"/>
</dbReference>
<feature type="region of interest" description="Disordered" evidence="6">
    <location>
        <begin position="1544"/>
        <end position="1565"/>
    </location>
</feature>
<dbReference type="GO" id="GO:0007020">
    <property type="term" value="P:microtubule nucleation"/>
    <property type="evidence" value="ECO:0007669"/>
    <property type="project" value="InterPro"/>
</dbReference>
<feature type="region of interest" description="Disordered" evidence="6">
    <location>
        <begin position="981"/>
        <end position="1001"/>
    </location>
</feature>
<evidence type="ECO:0008006" key="11">
    <source>
        <dbReference type="Google" id="ProtNLM"/>
    </source>
</evidence>
<accession>A0A2A9LZY8</accession>
<feature type="region of interest" description="Disordered" evidence="6">
    <location>
        <begin position="646"/>
        <end position="713"/>
    </location>
</feature>
<feature type="region of interest" description="Disordered" evidence="6">
    <location>
        <begin position="785"/>
        <end position="806"/>
    </location>
</feature>
<name>A0A2A9LZY8_BESBE</name>
<dbReference type="GO" id="GO:0000930">
    <property type="term" value="C:gamma-tubulin complex"/>
    <property type="evidence" value="ECO:0007669"/>
    <property type="project" value="TreeGrafter"/>
</dbReference>
<feature type="region of interest" description="Disordered" evidence="6">
    <location>
        <begin position="1958"/>
        <end position="1980"/>
    </location>
</feature>
<evidence type="ECO:0000256" key="2">
    <source>
        <dbReference type="ARBA" id="ARBA00010337"/>
    </source>
</evidence>
<evidence type="ECO:0000256" key="4">
    <source>
        <dbReference type="ARBA" id="ARBA00022701"/>
    </source>
</evidence>
<feature type="compositionally biased region" description="Basic and acidic residues" evidence="6">
    <location>
        <begin position="1676"/>
        <end position="1690"/>
    </location>
</feature>
<dbReference type="GO" id="GO:0000278">
    <property type="term" value="P:mitotic cell cycle"/>
    <property type="evidence" value="ECO:0007669"/>
    <property type="project" value="TreeGrafter"/>
</dbReference>
<dbReference type="InterPro" id="IPR042241">
    <property type="entry name" value="GCP_C_sf"/>
</dbReference>
<evidence type="ECO:0000256" key="3">
    <source>
        <dbReference type="ARBA" id="ARBA00022490"/>
    </source>
</evidence>
<dbReference type="GO" id="GO:0051225">
    <property type="term" value="P:spindle assembly"/>
    <property type="evidence" value="ECO:0007669"/>
    <property type="project" value="TreeGrafter"/>
</dbReference>
<dbReference type="GO" id="GO:0000922">
    <property type="term" value="C:spindle pole"/>
    <property type="evidence" value="ECO:0007669"/>
    <property type="project" value="InterPro"/>
</dbReference>
<feature type="compositionally biased region" description="Acidic residues" evidence="6">
    <location>
        <begin position="987"/>
        <end position="998"/>
    </location>
</feature>
<keyword evidence="5" id="KW-0206">Cytoskeleton</keyword>
<dbReference type="Pfam" id="PF04130">
    <property type="entry name" value="GCP_C_terminal"/>
    <property type="match status" value="1"/>
</dbReference>
<dbReference type="GeneID" id="40307470"/>
<feature type="region of interest" description="Disordered" evidence="6">
    <location>
        <begin position="1316"/>
        <end position="1338"/>
    </location>
</feature>
<organism evidence="9 10">
    <name type="scientific">Besnoitia besnoiti</name>
    <name type="common">Apicomplexan protozoan</name>
    <dbReference type="NCBI Taxonomy" id="94643"/>
    <lineage>
        <taxon>Eukaryota</taxon>
        <taxon>Sar</taxon>
        <taxon>Alveolata</taxon>
        <taxon>Apicomplexa</taxon>
        <taxon>Conoidasida</taxon>
        <taxon>Coccidia</taxon>
        <taxon>Eucoccidiorida</taxon>
        <taxon>Eimeriorina</taxon>
        <taxon>Sarcocystidae</taxon>
        <taxon>Besnoitia</taxon>
    </lineage>
</organism>
<dbReference type="GO" id="GO:0031122">
    <property type="term" value="P:cytoplasmic microtubule organization"/>
    <property type="evidence" value="ECO:0007669"/>
    <property type="project" value="TreeGrafter"/>
</dbReference>
<evidence type="ECO:0000256" key="5">
    <source>
        <dbReference type="ARBA" id="ARBA00023212"/>
    </source>
</evidence>
<comment type="similarity">
    <text evidence="2">Belongs to the TUBGCP family.</text>
</comment>
<protein>
    <recommendedName>
        <fullName evidence="11">Spc97 / Spc98 family protein</fullName>
    </recommendedName>
</protein>
<feature type="compositionally biased region" description="Low complexity" evidence="6">
    <location>
        <begin position="1544"/>
        <end position="1562"/>
    </location>
</feature>
<dbReference type="Pfam" id="PF17681">
    <property type="entry name" value="GCP_N_terminal"/>
    <property type="match status" value="1"/>
</dbReference>
<evidence type="ECO:0000259" key="7">
    <source>
        <dbReference type="Pfam" id="PF04130"/>
    </source>
</evidence>
<comment type="caution">
    <text evidence="9">The sequence shown here is derived from an EMBL/GenBank/DDBJ whole genome shotgun (WGS) entry which is preliminary data.</text>
</comment>
<dbReference type="GO" id="GO:0005874">
    <property type="term" value="C:microtubule"/>
    <property type="evidence" value="ECO:0007669"/>
    <property type="project" value="UniProtKB-KW"/>
</dbReference>
<feature type="region of interest" description="Disordered" evidence="6">
    <location>
        <begin position="835"/>
        <end position="854"/>
    </location>
</feature>
<feature type="compositionally biased region" description="Basic and acidic residues" evidence="6">
    <location>
        <begin position="1117"/>
        <end position="1129"/>
    </location>
</feature>
<feature type="compositionally biased region" description="Basic and acidic residues" evidence="6">
    <location>
        <begin position="1875"/>
        <end position="1884"/>
    </location>
</feature>
<feature type="region of interest" description="Disordered" evidence="6">
    <location>
        <begin position="1718"/>
        <end position="1945"/>
    </location>
</feature>
<dbReference type="GO" id="GO:0043015">
    <property type="term" value="F:gamma-tubulin binding"/>
    <property type="evidence" value="ECO:0007669"/>
    <property type="project" value="InterPro"/>
</dbReference>
<keyword evidence="4" id="KW-0493">Microtubule</keyword>
<proteinExistence type="inferred from homology"/>
<comment type="subcellular location">
    <subcellularLocation>
        <location evidence="1">Cytoplasm</location>
        <location evidence="1">Cytoskeleton</location>
        <location evidence="1">Microtubule organizing center</location>
    </subcellularLocation>
</comment>
<feature type="region of interest" description="Disordered" evidence="6">
    <location>
        <begin position="609"/>
        <end position="633"/>
    </location>
</feature>
<feature type="compositionally biased region" description="Low complexity" evidence="6">
    <location>
        <begin position="609"/>
        <end position="620"/>
    </location>
</feature>
<dbReference type="OrthoDB" id="332066at2759"/>
<evidence type="ECO:0000313" key="10">
    <source>
        <dbReference type="Proteomes" id="UP000224006"/>
    </source>
</evidence>
<dbReference type="VEuPathDB" id="ToxoDB:BESB_024100"/>
<dbReference type="STRING" id="94643.A0A2A9LZY8"/>
<dbReference type="RefSeq" id="XP_029215927.1">
    <property type="nucleotide sequence ID" value="XM_029361112.1"/>
</dbReference>
<dbReference type="Proteomes" id="UP000224006">
    <property type="component" value="Chromosome XII"/>
</dbReference>
<evidence type="ECO:0000313" key="9">
    <source>
        <dbReference type="EMBL" id="PFH31918.1"/>
    </source>
</evidence>
<gene>
    <name evidence="9" type="ORF">BESB_024100</name>
</gene>
<dbReference type="InterPro" id="IPR007259">
    <property type="entry name" value="GCP"/>
</dbReference>
<reference evidence="9 10" key="1">
    <citation type="submission" date="2017-09" db="EMBL/GenBank/DDBJ databases">
        <title>Genome sequencing of Besnoitia besnoiti strain Bb-Ger1.</title>
        <authorList>
            <person name="Schares G."/>
            <person name="Venepally P."/>
            <person name="Lorenzi H.A."/>
        </authorList>
    </citation>
    <scope>NUCLEOTIDE SEQUENCE [LARGE SCALE GENOMIC DNA]</scope>
    <source>
        <strain evidence="9 10">Bb-Ger1</strain>
    </source>
</reference>
<dbReference type="EMBL" id="NWUJ01000013">
    <property type="protein sequence ID" value="PFH31918.1"/>
    <property type="molecule type" value="Genomic_DNA"/>
</dbReference>
<dbReference type="PANTHER" id="PTHR19302">
    <property type="entry name" value="GAMMA TUBULIN COMPLEX PROTEIN"/>
    <property type="match status" value="1"/>
</dbReference>
<evidence type="ECO:0000259" key="8">
    <source>
        <dbReference type="Pfam" id="PF17681"/>
    </source>
</evidence>
<feature type="compositionally biased region" description="Basic and acidic residues" evidence="6">
    <location>
        <begin position="1917"/>
        <end position="1926"/>
    </location>
</feature>
<sequence>MMHEVLIALAGFPGDVFVYETPEIPREEAALLRGSSAAPPAPASSLAADASADEASRAGGLFLHPQVAGFFAKAEQELLTRLVRPGFHLMQVRAFIAAVEQQTPAFWIGPTGSADSRPPAREGGDPPGGLEAGSPVFYRGLYVSAMARAMDACVEEYLKKLVDIETQLLLQPLLPLTALHALLATEQCKMETLYDIVCKVRSLAIACRLASVPSFSATSAFASSASSLPAQSALREPAQREESQTLTVSCGALLDFLWQGTRSGNSLVQQVYRPLLDACVHVFIFQLSSWLLAGQLLDPFGEFFLARRSPVFPLSSFFPSSSFSLFSGLPLSQNLRRASRPPAGDQTSLSLSLSLSSRPCVASRSCASSSAGASVFSAGLSADCFSYENLTQPLSPAELCFEWECDFSLVPPRLPASCFPSLKAPAAASSPAVSALGGAPSAGLFGASRGDRRAPLPTFLPPAGAATVVFVGKAVRVLTRSGRWTEAQMQHLRPLVARMRRAFRHPASPASVILPCLEVLRRITGRLLWELIADEAALEEQLLLLHDFFLLGNGHFFQVFLDAATRCTRRHFPASDSLAPSPFTSLLSSARLATTFELQLRRSWQHALTETASSSAETSEQPSRRMQGAERERETCRLALKADAAEDEGVRKTALEPAARLRASSASRAASATPRSATPRSATPRSATPRSATPRSATPPSAIVTPRSRPPLRAPCAAQAMNHAERNRFFVARRQRATPRAAGEADAENRALRAFRLRVLGRGFHVADFCSAESRRLAMTRRSEARRARQRLRHDPFAREDGDGESAASSCLQVGTDFVLRGRARVLESGVLELGRGGAGGEGDRQSTAAAGEDGGKAPSCPLAACIHVDKQSVAHGFKHSVRFCVAPASAGAASHGALDLSVSSPTSLYPELAQPLGAGFAVVFQSAKTPASFQPRAPSPSCPACDTSCPLYWPRTGDCVAVEVRVAKLARRALRALDRHERGDGAEDASEESDEGALSESLRLDDEAVLVADVALFLGGVQGKWAQGRVEGVSASSPAALFGSFAVPPTSADAASAASSSPPEVFKVQQARREWPLHACEDLADEALRLKLHYLAERHELRVYVQRASEREEDPEAKGARDSEKDMRNLQPSLRAKSEDSPVLRVPFFDLAQVVTTEQGAAFVGLFSVPLCHEHRLAALAHPRERASRCTMTSSDCPILVHEWSHEAHPGPLQLPSAAALGEFQNASLSAPGAERDSGLSLHAKLRSQADLWQQLQLLFLPRWPIPLLISSANLECYNALFQFLLETRHLHFELQRLWLDGGFIRKRQWCRRPGGGRARVSPRGAAGARGPPAEAREETQSWDAVWMLRARMTFLLGHVLQHLLTVVVQPAFRHLQNVVRESVDFDQIKCSHDSFLLQLASKCWLRLSSLLRPFLQSLQSVRRFVEVFGCLVERHTATLRGGPSRTRDGSGRSHALDASTTSVSDSLFTEAVMGVEEWRVVRVKLRAIQDELHRGVLGFFAELAALRQNPLHAQLDALMVDFDFNGFFSKLSGHKLLGAISASSPQPSPTASAPAATSSSFRVVPTRGPSAVAASAAALDVFAAGQGPSRGTPAAAASPMPQSEAEAWRDRAAGSRRPGTPRPAQLSEDEETEEEPDEESGEEADSVGAGGGEGARNGAEGSFAFRWGGDADSDERSGWESRGDRERKRADAFEWEDGHGFMDSGAAFLRAHSSLSRGPSAFERGRQEARSLQRPTNAPFSLLRDSPEAPASRCPSSAVPLPSFASVSHSPPSARRALVPPPPPAPMFAPVRGGGVASVRAPPEGGERRSSSRECGAPSAGRGERVEERAAGGAAVAPPEWKPRFRGFAADRPAEENAPGASRESKNCVGVHDGSHGARGFKETPPQPTDASLRHRSRDAGAEGDYMWDPNLSRAEARRDRARGDAAAQDTTPHALGGDRDSFCGDLQARARAALKEARERAAQRRLLQYQQDSPSWS</sequence>
<dbReference type="InterPro" id="IPR041470">
    <property type="entry name" value="GCP_N"/>
</dbReference>
<feature type="compositionally biased region" description="Low complexity" evidence="6">
    <location>
        <begin position="657"/>
        <end position="702"/>
    </location>
</feature>
<feature type="compositionally biased region" description="Low complexity" evidence="6">
    <location>
        <begin position="1320"/>
        <end position="1335"/>
    </location>
</feature>
<dbReference type="KEGG" id="bbes:BESB_024100"/>
<feature type="domain" description="Gamma tubulin complex component protein N-terminal" evidence="8">
    <location>
        <begin position="3"/>
        <end position="309"/>
    </location>
</feature>